<sequence length="167" mass="16871">PSSSSVWDGTSQFAPWPPLVQQKGSTPPLGQLGAGLVGGGGGGLVGTAQFGPEPPLVQQYGGIPPAGHAGGGGGRVGGGGTSTVALLPPDRSVGELVVEAEDESEEGSTVGLHQRDSSVVELVEEVVAELVVVAAHSSWGHFLRWYSSTEALLRLGRLAVVSSVQRS</sequence>
<proteinExistence type="predicted"/>
<evidence type="ECO:0000256" key="1">
    <source>
        <dbReference type="SAM" id="MobiDB-lite"/>
    </source>
</evidence>
<dbReference type="VEuPathDB" id="VectorBase:AMEC005943"/>
<feature type="compositionally biased region" description="Polar residues" evidence="1">
    <location>
        <begin position="1"/>
        <end position="13"/>
    </location>
</feature>
<keyword evidence="3" id="KW-1185">Reference proteome</keyword>
<evidence type="ECO:0000313" key="2">
    <source>
        <dbReference type="EnsemblMetazoa" id="AMEC005943-PA"/>
    </source>
</evidence>
<name>A0A182TPC2_9DIPT</name>
<feature type="region of interest" description="Disordered" evidence="1">
    <location>
        <begin position="1"/>
        <end position="35"/>
    </location>
</feature>
<feature type="region of interest" description="Disordered" evidence="1">
    <location>
        <begin position="57"/>
        <end position="83"/>
    </location>
</feature>
<feature type="compositionally biased region" description="Gly residues" evidence="1">
    <location>
        <begin position="68"/>
        <end position="81"/>
    </location>
</feature>
<evidence type="ECO:0000313" key="3">
    <source>
        <dbReference type="Proteomes" id="UP000075902"/>
    </source>
</evidence>
<accession>A0A182TPC2</accession>
<dbReference type="EnsemblMetazoa" id="AMEC005943-RA">
    <property type="protein sequence ID" value="AMEC005943-PA"/>
    <property type="gene ID" value="AMEC005943"/>
</dbReference>
<reference evidence="3" key="1">
    <citation type="submission" date="2014-01" db="EMBL/GenBank/DDBJ databases">
        <title>The Genome Sequence of Anopheles melas CM1001059_A (V2).</title>
        <authorList>
            <consortium name="The Broad Institute Genomics Platform"/>
            <person name="Neafsey D.E."/>
            <person name="Besansky N."/>
            <person name="Howell P."/>
            <person name="Walton C."/>
            <person name="Young S.K."/>
            <person name="Zeng Q."/>
            <person name="Gargeya S."/>
            <person name="Fitzgerald M."/>
            <person name="Haas B."/>
            <person name="Abouelleil A."/>
            <person name="Allen A.W."/>
            <person name="Alvarado L."/>
            <person name="Arachchi H.M."/>
            <person name="Berlin A.M."/>
            <person name="Chapman S.B."/>
            <person name="Gainer-Dewar J."/>
            <person name="Goldberg J."/>
            <person name="Griggs A."/>
            <person name="Gujja S."/>
            <person name="Hansen M."/>
            <person name="Howarth C."/>
            <person name="Imamovic A."/>
            <person name="Ireland A."/>
            <person name="Larimer J."/>
            <person name="McCowan C."/>
            <person name="Murphy C."/>
            <person name="Pearson M."/>
            <person name="Poon T.W."/>
            <person name="Priest M."/>
            <person name="Roberts A."/>
            <person name="Saif S."/>
            <person name="Shea T."/>
            <person name="Sisk P."/>
            <person name="Sykes S."/>
            <person name="Wortman J."/>
            <person name="Nusbaum C."/>
            <person name="Birren B."/>
        </authorList>
    </citation>
    <scope>NUCLEOTIDE SEQUENCE [LARGE SCALE GENOMIC DNA]</scope>
    <source>
        <strain evidence="3">CM1001059</strain>
    </source>
</reference>
<protein>
    <submittedName>
        <fullName evidence="2">Uncharacterized protein</fullName>
    </submittedName>
</protein>
<dbReference type="AlphaFoldDB" id="A0A182TPC2"/>
<reference evidence="2" key="2">
    <citation type="submission" date="2020-05" db="UniProtKB">
        <authorList>
            <consortium name="EnsemblMetazoa"/>
        </authorList>
    </citation>
    <scope>IDENTIFICATION</scope>
    <source>
        <strain evidence="2">CM1001059</strain>
    </source>
</reference>
<dbReference type="Proteomes" id="UP000075902">
    <property type="component" value="Unassembled WGS sequence"/>
</dbReference>
<organism evidence="2 3">
    <name type="scientific">Anopheles melas</name>
    <dbReference type="NCBI Taxonomy" id="34690"/>
    <lineage>
        <taxon>Eukaryota</taxon>
        <taxon>Metazoa</taxon>
        <taxon>Ecdysozoa</taxon>
        <taxon>Arthropoda</taxon>
        <taxon>Hexapoda</taxon>
        <taxon>Insecta</taxon>
        <taxon>Pterygota</taxon>
        <taxon>Neoptera</taxon>
        <taxon>Endopterygota</taxon>
        <taxon>Diptera</taxon>
        <taxon>Nematocera</taxon>
        <taxon>Culicoidea</taxon>
        <taxon>Culicidae</taxon>
        <taxon>Anophelinae</taxon>
        <taxon>Anopheles</taxon>
    </lineage>
</organism>